<sequence>MTDFSAYKIKEWNDPDSVRNYARRDTIAPSPAELDFYTKYLKQIKEKIDAPRLLVLGATPELRDLGLNLGFAVTAVDINPEMIKLADKSLTVKNRKKEEVILGDWLEVSLPNGSFDAVLGDVALNNVTAESLPRLLEKMAGWLKPGGLVLVRNIVLPADVKEISRLADDLRLWREGKMAFREFYFRFRFGHCYPDCYEEKSRIIDAGKEYQWLDRLYQDGVFNPEEYDQLNLRRSVILHTVLPIDEFLKITAKYFTPVEAAAEVEEKFGFYPVKMFGLQKG</sequence>
<name>A0A1G1YA56_9BACT</name>
<evidence type="ECO:0000259" key="1">
    <source>
        <dbReference type="Pfam" id="PF08241"/>
    </source>
</evidence>
<dbReference type="Pfam" id="PF08241">
    <property type="entry name" value="Methyltransf_11"/>
    <property type="match status" value="1"/>
</dbReference>
<gene>
    <name evidence="2" type="ORF">A2663_04805</name>
</gene>
<dbReference type="EMBL" id="MHIF01000005">
    <property type="protein sequence ID" value="OGY49084.1"/>
    <property type="molecule type" value="Genomic_DNA"/>
</dbReference>
<protein>
    <recommendedName>
        <fullName evidence="1">Methyltransferase type 11 domain-containing protein</fullName>
    </recommendedName>
</protein>
<evidence type="ECO:0000313" key="3">
    <source>
        <dbReference type="Proteomes" id="UP000178432"/>
    </source>
</evidence>
<dbReference type="InterPro" id="IPR029063">
    <property type="entry name" value="SAM-dependent_MTases_sf"/>
</dbReference>
<dbReference type="InterPro" id="IPR013216">
    <property type="entry name" value="Methyltransf_11"/>
</dbReference>
<dbReference type="Proteomes" id="UP000178432">
    <property type="component" value="Unassembled WGS sequence"/>
</dbReference>
<organism evidence="2 3">
    <name type="scientific">Candidatus Buchananbacteria bacterium RIFCSPHIGHO2_01_FULL_46_12</name>
    <dbReference type="NCBI Taxonomy" id="1797536"/>
    <lineage>
        <taxon>Bacteria</taxon>
        <taxon>Candidatus Buchananiibacteriota</taxon>
    </lineage>
</organism>
<accession>A0A1G1YA56</accession>
<dbReference type="Gene3D" id="3.40.50.150">
    <property type="entry name" value="Vaccinia Virus protein VP39"/>
    <property type="match status" value="1"/>
</dbReference>
<evidence type="ECO:0000313" key="2">
    <source>
        <dbReference type="EMBL" id="OGY49084.1"/>
    </source>
</evidence>
<comment type="caution">
    <text evidence="2">The sequence shown here is derived from an EMBL/GenBank/DDBJ whole genome shotgun (WGS) entry which is preliminary data.</text>
</comment>
<feature type="domain" description="Methyltransferase type 11" evidence="1">
    <location>
        <begin position="68"/>
        <end position="150"/>
    </location>
</feature>
<dbReference type="GO" id="GO:0008757">
    <property type="term" value="F:S-adenosylmethionine-dependent methyltransferase activity"/>
    <property type="evidence" value="ECO:0007669"/>
    <property type="project" value="InterPro"/>
</dbReference>
<proteinExistence type="predicted"/>
<dbReference type="CDD" id="cd02440">
    <property type="entry name" value="AdoMet_MTases"/>
    <property type="match status" value="1"/>
</dbReference>
<dbReference type="AlphaFoldDB" id="A0A1G1YA56"/>
<reference evidence="2 3" key="1">
    <citation type="journal article" date="2016" name="Nat. Commun.">
        <title>Thousands of microbial genomes shed light on interconnected biogeochemical processes in an aquifer system.</title>
        <authorList>
            <person name="Anantharaman K."/>
            <person name="Brown C.T."/>
            <person name="Hug L.A."/>
            <person name="Sharon I."/>
            <person name="Castelle C.J."/>
            <person name="Probst A.J."/>
            <person name="Thomas B.C."/>
            <person name="Singh A."/>
            <person name="Wilkins M.J."/>
            <person name="Karaoz U."/>
            <person name="Brodie E.L."/>
            <person name="Williams K.H."/>
            <person name="Hubbard S.S."/>
            <person name="Banfield J.F."/>
        </authorList>
    </citation>
    <scope>NUCLEOTIDE SEQUENCE [LARGE SCALE GENOMIC DNA]</scope>
</reference>
<dbReference type="SUPFAM" id="SSF53335">
    <property type="entry name" value="S-adenosyl-L-methionine-dependent methyltransferases"/>
    <property type="match status" value="1"/>
</dbReference>